<evidence type="ECO:0000256" key="3">
    <source>
        <dbReference type="ARBA" id="ARBA00023136"/>
    </source>
</evidence>
<dbReference type="Pfam" id="PF14041">
    <property type="entry name" value="Lipoprotein_21"/>
    <property type="match status" value="1"/>
</dbReference>
<accession>A0A0K2H3U9</accession>
<dbReference type="RefSeq" id="WP_053412940.1">
    <property type="nucleotide sequence ID" value="NZ_CP006841.1"/>
</dbReference>
<evidence type="ECO:0000256" key="4">
    <source>
        <dbReference type="ARBA" id="ARBA00023139"/>
    </source>
</evidence>
<feature type="chain" id="PRO_5005477243" description="Lipoprotein" evidence="7">
    <location>
        <begin position="32"/>
        <end position="234"/>
    </location>
</feature>
<reference evidence="8 9" key="1">
    <citation type="submission" date="2013-10" db="EMBL/GenBank/DDBJ databases">
        <title>Complete genome sequence of Corynebacterium lactis DSM 45799(T), isolated from raw cow milk.</title>
        <authorList>
            <person name="Ruckert C."/>
            <person name="Albersmeier A."/>
            <person name="Lipski A."/>
            <person name="Kalinowski J."/>
        </authorList>
    </citation>
    <scope>NUCLEOTIDE SEQUENCE [LARGE SCALE GENOMIC DNA]</scope>
    <source>
        <strain evidence="8 9">RW2-5</strain>
    </source>
</reference>
<keyword evidence="4" id="KW-0564">Palmitate</keyword>
<keyword evidence="5" id="KW-0449">Lipoprotein</keyword>
<organism evidence="8 9">
    <name type="scientific">Corynebacterium lactis RW2-5</name>
    <dbReference type="NCBI Taxonomy" id="1408189"/>
    <lineage>
        <taxon>Bacteria</taxon>
        <taxon>Bacillati</taxon>
        <taxon>Actinomycetota</taxon>
        <taxon>Actinomycetes</taxon>
        <taxon>Mycobacteriales</taxon>
        <taxon>Corynebacteriaceae</taxon>
        <taxon>Corynebacterium</taxon>
    </lineage>
</organism>
<keyword evidence="2 7" id="KW-0732">Signal</keyword>
<proteinExistence type="predicted"/>
<dbReference type="Proteomes" id="UP000058446">
    <property type="component" value="Chromosome"/>
</dbReference>
<dbReference type="KEGG" id="clw:CLAC_11130"/>
<name>A0A0K2H3U9_9CORY</name>
<feature type="compositionally biased region" description="Low complexity" evidence="6">
    <location>
        <begin position="69"/>
        <end position="82"/>
    </location>
</feature>
<evidence type="ECO:0000313" key="8">
    <source>
        <dbReference type="EMBL" id="ALA68707.1"/>
    </source>
</evidence>
<sequence>MIILRTPRLTAHLAVAALFGSSLLLASCADADTTSNTSSVSSSASDSPTSPVSDSSAEGTGAGNGGTDSGASMLPSGSSSSADEAGQGVGGNASETEEAPKTSDEAVSEAVNRVNRDYPNKFGGWVFKGDTNFDSAADLTYAKVEQAQQGNAQYETLLIFFHKGEYLGIDSTYPQQVVSTAPSSRGLEVVYKDWEALRDSGDANAAAGKYTSTVTYYWDGAQVQHEGRIPNTGL</sequence>
<evidence type="ECO:0000313" key="9">
    <source>
        <dbReference type="Proteomes" id="UP000058446"/>
    </source>
</evidence>
<dbReference type="AlphaFoldDB" id="A0A0K2H3U9"/>
<evidence type="ECO:0008006" key="10">
    <source>
        <dbReference type="Google" id="ProtNLM"/>
    </source>
</evidence>
<dbReference type="InterPro" id="IPR025971">
    <property type="entry name" value="LppP/LprE"/>
</dbReference>
<keyword evidence="3" id="KW-0472">Membrane</keyword>
<evidence type="ECO:0000256" key="5">
    <source>
        <dbReference type="ARBA" id="ARBA00023288"/>
    </source>
</evidence>
<evidence type="ECO:0000256" key="2">
    <source>
        <dbReference type="ARBA" id="ARBA00022729"/>
    </source>
</evidence>
<dbReference type="EMBL" id="CP006841">
    <property type="protein sequence ID" value="ALA68707.1"/>
    <property type="molecule type" value="Genomic_DNA"/>
</dbReference>
<protein>
    <recommendedName>
        <fullName evidence="10">Lipoprotein</fullName>
    </recommendedName>
</protein>
<evidence type="ECO:0000256" key="7">
    <source>
        <dbReference type="SAM" id="SignalP"/>
    </source>
</evidence>
<dbReference type="STRING" id="1408189.CLAC_11130"/>
<evidence type="ECO:0000256" key="6">
    <source>
        <dbReference type="SAM" id="MobiDB-lite"/>
    </source>
</evidence>
<feature type="region of interest" description="Disordered" evidence="6">
    <location>
        <begin position="34"/>
        <end position="111"/>
    </location>
</feature>
<evidence type="ECO:0000256" key="1">
    <source>
        <dbReference type="ARBA" id="ARBA00022475"/>
    </source>
</evidence>
<keyword evidence="9" id="KW-1185">Reference proteome</keyword>
<feature type="compositionally biased region" description="Low complexity" evidence="6">
    <location>
        <begin position="34"/>
        <end position="59"/>
    </location>
</feature>
<dbReference type="PROSITE" id="PS51257">
    <property type="entry name" value="PROKAR_LIPOPROTEIN"/>
    <property type="match status" value="1"/>
</dbReference>
<dbReference type="OrthoDB" id="4427395at2"/>
<keyword evidence="1" id="KW-1003">Cell membrane</keyword>
<feature type="signal peptide" evidence="7">
    <location>
        <begin position="1"/>
        <end position="31"/>
    </location>
</feature>
<gene>
    <name evidence="8" type="ORF">CLAC_11130</name>
</gene>
<dbReference type="PATRIC" id="fig|1408189.4.peg.2243"/>